<dbReference type="InterPro" id="IPR011717">
    <property type="entry name" value="TPR-4"/>
</dbReference>
<dbReference type="Pfam" id="PF13424">
    <property type="entry name" value="TPR_12"/>
    <property type="match status" value="1"/>
</dbReference>
<dbReference type="SUPFAM" id="SSF48452">
    <property type="entry name" value="TPR-like"/>
    <property type="match status" value="4"/>
</dbReference>
<protein>
    <recommendedName>
        <fullName evidence="2">Tetratricopeptide repeat protein</fullName>
    </recommendedName>
</protein>
<proteinExistence type="predicted"/>
<dbReference type="SMART" id="SM00028">
    <property type="entry name" value="TPR"/>
    <property type="match status" value="6"/>
</dbReference>
<name>A0A1S7LHY4_MAGMO</name>
<sequence>MLRFMLYGWLSALMMLISVHTALGERAELSSFAQADRSKTLAEWVESQSQPIIKKLPSHSDIHSAKASYLSARERESAQRQMSLDLYQEALIKDPGYDRYLVDLISLLSELYHTQEALDLSERLLELSEARYGEAHPHTGSAYTLLGILFTRNLQQFAKGEQAYRRALEIWTKSYGAQSYKVAQALSNLVGSLHHQGRYGETEPLLQRALKIKQRLYGADSYTVRLTQVGLAQSYRGQGRYAEAMAIYGQLLADPQLQHDAALHGHVHYNLARIHQAKGLYAKAYGEISLAMQRVRPLYPLGHPTHLRHGQLLKQILLAWKKPELQGTLDAQLQEIPTIAPITRVNVDQLLALLPAKEQIEEATRLEKRGQQAESEHQFKVAIQHYLRSIDKDSASVLAMERLARLLIKLGLYQQAEPWVEALVVRQTERLYVEESERFSALRLQADLLTSGDQVKAAEALLLDIMQQEEQSFGEATPETMRALAENLNRQGRYAEAEERLIQTVNQMRVKKWDRRAEFFLMPAALKSWYHQGRCKEVMKLSQQTIEYVAKNRELEAPFLLRLLLPRALCQRALKMPEAAKETAQRALAVVQTHHAGLLLKVEPTKGAVEQLKKLLQ</sequence>
<evidence type="ECO:0008006" key="2">
    <source>
        <dbReference type="Google" id="ProtNLM"/>
    </source>
</evidence>
<reference evidence="1" key="1">
    <citation type="submission" date="2015-04" db="EMBL/GenBank/DDBJ databases">
        <authorList>
            <person name="Syromyatnikov M.Y."/>
            <person name="Popov V.N."/>
        </authorList>
    </citation>
    <scope>NUCLEOTIDE SEQUENCE</scope>
    <source>
        <strain evidence="1">MO-1</strain>
    </source>
</reference>
<dbReference type="Gene3D" id="1.25.40.10">
    <property type="entry name" value="Tetratricopeptide repeat domain"/>
    <property type="match status" value="3"/>
</dbReference>
<evidence type="ECO:0000313" key="1">
    <source>
        <dbReference type="EMBL" id="CRH05491.1"/>
    </source>
</evidence>
<accession>A0A1S7LHY4</accession>
<dbReference type="InterPro" id="IPR053137">
    <property type="entry name" value="NLR-like"/>
</dbReference>
<gene>
    <name evidence="1" type="ORF">MAGMO_1300</name>
</gene>
<dbReference type="AlphaFoldDB" id="A0A1S7LHY4"/>
<dbReference type="PANTHER" id="PTHR46082:SF6">
    <property type="entry name" value="AAA+ ATPASE DOMAIN-CONTAINING PROTEIN-RELATED"/>
    <property type="match status" value="1"/>
</dbReference>
<organism evidence="1">
    <name type="scientific">Magnetococcus massalia (strain MO-1)</name>
    <dbReference type="NCBI Taxonomy" id="451514"/>
    <lineage>
        <taxon>Bacteria</taxon>
        <taxon>Pseudomonadati</taxon>
        <taxon>Pseudomonadota</taxon>
        <taxon>Magnetococcia</taxon>
        <taxon>Magnetococcales</taxon>
        <taxon>Magnetococcaceae</taxon>
        <taxon>Magnetococcus</taxon>
    </lineage>
</organism>
<dbReference type="GO" id="GO:0042802">
    <property type="term" value="F:identical protein binding"/>
    <property type="evidence" value="ECO:0007669"/>
    <property type="project" value="InterPro"/>
</dbReference>
<dbReference type="InterPro" id="IPR019734">
    <property type="entry name" value="TPR_rpt"/>
</dbReference>
<dbReference type="Pfam" id="PF07721">
    <property type="entry name" value="TPR_4"/>
    <property type="match status" value="1"/>
</dbReference>
<dbReference type="EMBL" id="LO017727">
    <property type="protein sequence ID" value="CRH05491.1"/>
    <property type="molecule type" value="Genomic_DNA"/>
</dbReference>
<dbReference type="PANTHER" id="PTHR46082">
    <property type="entry name" value="ATP/GTP-BINDING PROTEIN-RELATED"/>
    <property type="match status" value="1"/>
</dbReference>
<dbReference type="InterPro" id="IPR011990">
    <property type="entry name" value="TPR-like_helical_dom_sf"/>
</dbReference>
<dbReference type="Pfam" id="PF13432">
    <property type="entry name" value="TPR_16"/>
    <property type="match status" value="1"/>
</dbReference>